<accession>A0AAV1I6Z1</accession>
<evidence type="ECO:0000313" key="4">
    <source>
        <dbReference type="Proteomes" id="UP001314263"/>
    </source>
</evidence>
<name>A0AAV1I6Z1_9CHLO</name>
<evidence type="ECO:0000259" key="2">
    <source>
        <dbReference type="PROSITE" id="PS51084"/>
    </source>
</evidence>
<dbReference type="Proteomes" id="UP001314263">
    <property type="component" value="Unassembled WGS sequence"/>
</dbReference>
<dbReference type="Pfam" id="PF01230">
    <property type="entry name" value="HIT"/>
    <property type="match status" value="1"/>
</dbReference>
<dbReference type="InterPro" id="IPR036265">
    <property type="entry name" value="HIT-like_sf"/>
</dbReference>
<evidence type="ECO:0000256" key="1">
    <source>
        <dbReference type="PROSITE-ProRule" id="PRU00464"/>
    </source>
</evidence>
<protein>
    <recommendedName>
        <fullName evidence="2">HIT domain-containing protein</fullName>
    </recommendedName>
</protein>
<proteinExistence type="predicted"/>
<comment type="caution">
    <text evidence="3">The sequence shown here is derived from an EMBL/GenBank/DDBJ whole genome shotgun (WGS) entry which is preliminary data.</text>
</comment>
<sequence length="169" mass="18843">MAFVALAVPAFLGGLVTGLVRPPIPLRRGKRDQKQFSLWPELANGKHEVLRLDLCTVLLMDDSNYPCWLVLVPQRHDIKEVIELDDKDQRKLWEEVSRVCRALKSTFAPGLKLNIAAIGNVVAQLHVHITLRSPSDPSWPGPCYGAVPPKPYAPDALELMLADLRRALP</sequence>
<feature type="domain" description="HIT" evidence="2">
    <location>
        <begin position="35"/>
        <end position="139"/>
    </location>
</feature>
<evidence type="ECO:0000313" key="3">
    <source>
        <dbReference type="EMBL" id="CAK0783121.1"/>
    </source>
</evidence>
<dbReference type="InterPro" id="IPR011146">
    <property type="entry name" value="HIT-like"/>
</dbReference>
<gene>
    <name evidence="3" type="ORF">CVIRNUC_006316</name>
</gene>
<dbReference type="SUPFAM" id="SSF54197">
    <property type="entry name" value="HIT-like"/>
    <property type="match status" value="1"/>
</dbReference>
<reference evidence="3 4" key="1">
    <citation type="submission" date="2023-10" db="EMBL/GenBank/DDBJ databases">
        <authorList>
            <person name="Maclean D."/>
            <person name="Macfadyen A."/>
        </authorList>
    </citation>
    <scope>NUCLEOTIDE SEQUENCE [LARGE SCALE GENOMIC DNA]</scope>
</reference>
<dbReference type="AlphaFoldDB" id="A0AAV1I6Z1"/>
<dbReference type="Gene3D" id="3.30.428.10">
    <property type="entry name" value="HIT-like"/>
    <property type="match status" value="1"/>
</dbReference>
<dbReference type="PROSITE" id="PS51084">
    <property type="entry name" value="HIT_2"/>
    <property type="match status" value="1"/>
</dbReference>
<organism evidence="3 4">
    <name type="scientific">Coccomyxa viridis</name>
    <dbReference type="NCBI Taxonomy" id="1274662"/>
    <lineage>
        <taxon>Eukaryota</taxon>
        <taxon>Viridiplantae</taxon>
        <taxon>Chlorophyta</taxon>
        <taxon>core chlorophytes</taxon>
        <taxon>Trebouxiophyceae</taxon>
        <taxon>Trebouxiophyceae incertae sedis</taxon>
        <taxon>Coccomyxaceae</taxon>
        <taxon>Coccomyxa</taxon>
    </lineage>
</organism>
<dbReference type="GO" id="GO:0047627">
    <property type="term" value="F:adenylylsulfatase activity"/>
    <property type="evidence" value="ECO:0007669"/>
    <property type="project" value="UniProtKB-ARBA"/>
</dbReference>
<keyword evidence="4" id="KW-1185">Reference proteome</keyword>
<dbReference type="EMBL" id="CAUYUE010000008">
    <property type="protein sequence ID" value="CAK0783121.1"/>
    <property type="molecule type" value="Genomic_DNA"/>
</dbReference>
<comment type="caution">
    <text evidence="1">Lacks conserved residue(s) required for the propagation of feature annotation.</text>
</comment>